<feature type="compositionally biased region" description="Low complexity" evidence="3">
    <location>
        <begin position="583"/>
        <end position="596"/>
    </location>
</feature>
<feature type="region of interest" description="Disordered" evidence="3">
    <location>
        <begin position="501"/>
        <end position="861"/>
    </location>
</feature>
<comment type="similarity">
    <text evidence="1">Belongs to the CNKSR family.</text>
</comment>
<dbReference type="AlphaFoldDB" id="A0A553PI29"/>
<comment type="caution">
    <text evidence="7">The sequence shown here is derived from an EMBL/GenBank/DDBJ whole genome shotgun (WGS) entry which is preliminary data.</text>
</comment>
<name>A0A553PI29_TIGCA</name>
<dbReference type="OMA" id="YESSREC"/>
<dbReference type="CDD" id="cd09511">
    <property type="entry name" value="SAM_CNK1_2_3-suppressor"/>
    <property type="match status" value="1"/>
</dbReference>
<evidence type="ECO:0000256" key="1">
    <source>
        <dbReference type="ARBA" id="ARBA00009498"/>
    </source>
</evidence>
<dbReference type="InterPro" id="IPR036034">
    <property type="entry name" value="PDZ_sf"/>
</dbReference>
<dbReference type="Gene3D" id="1.10.150.50">
    <property type="entry name" value="Transcription Factor, Ets-1"/>
    <property type="match status" value="1"/>
</dbReference>
<dbReference type="Pfam" id="PF00536">
    <property type="entry name" value="SAM_1"/>
    <property type="match status" value="1"/>
</dbReference>
<dbReference type="PROSITE" id="PS50105">
    <property type="entry name" value="SAM_DOMAIN"/>
    <property type="match status" value="1"/>
</dbReference>
<dbReference type="PROSITE" id="PS51290">
    <property type="entry name" value="CRIC"/>
    <property type="match status" value="1"/>
</dbReference>
<feature type="compositionally biased region" description="Polar residues" evidence="3">
    <location>
        <begin position="404"/>
        <end position="416"/>
    </location>
</feature>
<dbReference type="InterPro" id="IPR017874">
    <property type="entry name" value="CRIC_domain"/>
</dbReference>
<dbReference type="PANTHER" id="PTHR12844">
    <property type="entry name" value="CONNECTOR ENCHANCER OF KINASE SUPPRESSOR OF RAS"/>
    <property type="match status" value="1"/>
</dbReference>
<feature type="compositionally biased region" description="Basic and acidic residues" evidence="3">
    <location>
        <begin position="810"/>
        <end position="833"/>
    </location>
</feature>
<dbReference type="SMART" id="SM00454">
    <property type="entry name" value="SAM"/>
    <property type="match status" value="1"/>
</dbReference>
<feature type="domain" description="PDZ" evidence="5">
    <location>
        <begin position="207"/>
        <end position="290"/>
    </location>
</feature>
<dbReference type="InterPro" id="IPR001660">
    <property type="entry name" value="SAM"/>
</dbReference>
<feature type="domain" description="CRIC" evidence="6">
    <location>
        <begin position="82"/>
        <end position="171"/>
    </location>
</feature>
<dbReference type="OrthoDB" id="74412at2759"/>
<dbReference type="STRING" id="6832.A0A553PI29"/>
<evidence type="ECO:0000259" key="6">
    <source>
        <dbReference type="PROSITE" id="PS51290"/>
    </source>
</evidence>
<organism evidence="7 8">
    <name type="scientific">Tigriopus californicus</name>
    <name type="common">Marine copepod</name>
    <dbReference type="NCBI Taxonomy" id="6832"/>
    <lineage>
        <taxon>Eukaryota</taxon>
        <taxon>Metazoa</taxon>
        <taxon>Ecdysozoa</taxon>
        <taxon>Arthropoda</taxon>
        <taxon>Crustacea</taxon>
        <taxon>Multicrustacea</taxon>
        <taxon>Hexanauplia</taxon>
        <taxon>Copepoda</taxon>
        <taxon>Harpacticoida</taxon>
        <taxon>Harpacticidae</taxon>
        <taxon>Tigriopus</taxon>
    </lineage>
</organism>
<protein>
    <recommendedName>
        <fullName evidence="9">PDZ domain-containing protein</fullName>
    </recommendedName>
</protein>
<feature type="region of interest" description="Disordered" evidence="3">
    <location>
        <begin position="345"/>
        <end position="417"/>
    </location>
</feature>
<feature type="compositionally biased region" description="Pro residues" evidence="3">
    <location>
        <begin position="664"/>
        <end position="673"/>
    </location>
</feature>
<dbReference type="InterPro" id="IPR001478">
    <property type="entry name" value="PDZ"/>
</dbReference>
<feature type="compositionally biased region" description="Low complexity" evidence="3">
    <location>
        <begin position="432"/>
        <end position="442"/>
    </location>
</feature>
<dbReference type="PROSITE" id="PS50106">
    <property type="entry name" value="PDZ"/>
    <property type="match status" value="1"/>
</dbReference>
<dbReference type="InterPro" id="IPR051566">
    <property type="entry name" value="CNKSR"/>
</dbReference>
<dbReference type="SMART" id="SM00228">
    <property type="entry name" value="PDZ"/>
    <property type="match status" value="1"/>
</dbReference>
<feature type="compositionally biased region" description="Polar residues" evidence="3">
    <location>
        <begin position="516"/>
        <end position="538"/>
    </location>
</feature>
<dbReference type="InterPro" id="IPR013761">
    <property type="entry name" value="SAM/pointed_sf"/>
</dbReference>
<dbReference type="PANTHER" id="PTHR12844:SF42">
    <property type="entry name" value="CONNECTOR ENHANCER OF KSR PROTEIN CNK"/>
    <property type="match status" value="1"/>
</dbReference>
<dbReference type="Pfam" id="PF10534">
    <property type="entry name" value="CRIC_ras_sig"/>
    <property type="match status" value="1"/>
</dbReference>
<feature type="region of interest" description="Disordered" evidence="3">
    <location>
        <begin position="912"/>
        <end position="990"/>
    </location>
</feature>
<reference evidence="7 8" key="1">
    <citation type="journal article" date="2018" name="Nat. Ecol. Evol.">
        <title>Genomic signatures of mitonuclear coevolution across populations of Tigriopus californicus.</title>
        <authorList>
            <person name="Barreto F.S."/>
            <person name="Watson E.T."/>
            <person name="Lima T.G."/>
            <person name="Willett C.S."/>
            <person name="Edmands S."/>
            <person name="Li W."/>
            <person name="Burton R.S."/>
        </authorList>
    </citation>
    <scope>NUCLEOTIDE SEQUENCE [LARGE SCALE GENOMIC DNA]</scope>
    <source>
        <strain evidence="7 8">San Diego</strain>
    </source>
</reference>
<feature type="compositionally biased region" description="Polar residues" evidence="3">
    <location>
        <begin position="381"/>
        <end position="391"/>
    </location>
</feature>
<feature type="compositionally biased region" description="Polar residues" evidence="3">
    <location>
        <begin position="791"/>
        <end position="800"/>
    </location>
</feature>
<feature type="compositionally biased region" description="Low complexity" evidence="3">
    <location>
        <begin position="761"/>
        <end position="771"/>
    </location>
</feature>
<feature type="compositionally biased region" description="Polar residues" evidence="3">
    <location>
        <begin position="443"/>
        <end position="462"/>
    </location>
</feature>
<evidence type="ECO:0000313" key="7">
    <source>
        <dbReference type="EMBL" id="TRY77330.1"/>
    </source>
</evidence>
<dbReference type="Gene3D" id="2.30.42.10">
    <property type="match status" value="1"/>
</dbReference>
<evidence type="ECO:0000313" key="8">
    <source>
        <dbReference type="Proteomes" id="UP000318571"/>
    </source>
</evidence>
<dbReference type="EMBL" id="VCGU01000004">
    <property type="protein sequence ID" value="TRY77330.1"/>
    <property type="molecule type" value="Genomic_DNA"/>
</dbReference>
<feature type="compositionally biased region" description="Polar residues" evidence="3">
    <location>
        <begin position="597"/>
        <end position="619"/>
    </location>
</feature>
<evidence type="ECO:0000259" key="5">
    <source>
        <dbReference type="PROSITE" id="PS50106"/>
    </source>
</evidence>
<proteinExistence type="inferred from homology"/>
<gene>
    <name evidence="7" type="ORF">TCAL_06967</name>
</gene>
<dbReference type="SUPFAM" id="SSF50156">
    <property type="entry name" value="PDZ domain-like"/>
    <property type="match status" value="1"/>
</dbReference>
<keyword evidence="8" id="KW-1185">Reference proteome</keyword>
<feature type="compositionally biased region" description="Low complexity" evidence="3">
    <location>
        <begin position="928"/>
        <end position="942"/>
    </location>
</feature>
<dbReference type="SUPFAM" id="SSF47769">
    <property type="entry name" value="SAM/Pointed domain"/>
    <property type="match status" value="1"/>
</dbReference>
<evidence type="ECO:0000259" key="4">
    <source>
        <dbReference type="PROSITE" id="PS50105"/>
    </source>
</evidence>
<dbReference type="InterPro" id="IPR049628">
    <property type="entry name" value="CNK1-3_SAM"/>
</dbReference>
<feature type="domain" description="SAM" evidence="4">
    <location>
        <begin position="9"/>
        <end position="74"/>
    </location>
</feature>
<sequence length="990" mass="109608">MAYVNVTEWRAEQVADWLQGLDDSVYSYAHFFINNNVTGQGLLNLTVDDLYKLHVEKLGHQEIILEALELLKNLHYNLDTENLQYVCLRLSCKARSLWNEIRVAGYPQDKKTVPTEMMAACADVLDSLQVLISWLDRHPFRQNQHYTIFKWEMLKISIDLATSTNRDQFSERPIQVISDSCKSLADVSDRLIQDCKDSLFLQPAYLDVMTTKRKADETDFGVILCKHFSGAHLVRDIRFGSLAYQSGRIGIGDEIVQINYQTVVGWQLKKVKKIMEENPSSLILTLKKIPTESPVIGQIYIKPFRIPARQKNTKNIFNNLSSPRAELLTISSLNFPAIPRNILNTDPGLSSDEDRASPLNIVDTSDLEPDDPQSIVDPSESGKSPTQSIRSVISRLSRPRSAPQRRNTISGPSPSQEIPYINLREIWEHVNNRNNNTSNGSSAHSTMQSKDSGLSTMSSHLQGDSSLDMELRQKQGDPSSGRPVTVAAFNLQSQQRNRASYMNVPGKGSKSFELPATNTSLDSGFSQFPSDEQSQRIANRNPLPIPRVAGTPQIRKATPQKEPSLKKRPIPQPRKLPQNQAQSSPTRSSPSRKSSTGMDSSYGTDTSTPATPNSLSKSLRNFIPESVKGPPVLPVPTANFKSFKRVTPTPTPLTEGKTRAPTPQHRPTPPPTPSRGSSLQSPANPNLPEYVNTTPPVIPARAKPNNNHHPTDPTPPKKQTSSSRLQENIPLPTTAPPPRPQKSGSSSHDLNEPEAVLRQKSSSPHHNPSPSMFTQRHGLYCAPEVKPSPSRKISASNSGPEGSPGPQASDHYREGSPEKNWIDSLRRNQDEGKAVTSSPGNESPPRLPQRTAELRSAHTYQPLPQYMMSASKEEAHALRYAFDMDLGQDQRPPLPLPSGAMPNIRGLVRDRRFDSDDEHEYTRLSEMSSSPSSVAPSVSPGSHTNHASGRPGATPMIPTKPSTTTANDLPPLFNPSSYTIQDIKRNKKSH</sequence>
<evidence type="ECO:0000256" key="2">
    <source>
        <dbReference type="ARBA" id="ARBA00022553"/>
    </source>
</evidence>
<evidence type="ECO:0008006" key="9">
    <source>
        <dbReference type="Google" id="ProtNLM"/>
    </source>
</evidence>
<accession>A0A553PI29</accession>
<feature type="region of interest" description="Disordered" evidence="3">
    <location>
        <begin position="432"/>
        <end position="462"/>
    </location>
</feature>
<evidence type="ECO:0000256" key="3">
    <source>
        <dbReference type="SAM" id="MobiDB-lite"/>
    </source>
</evidence>
<keyword evidence="2" id="KW-0597">Phosphoprotein</keyword>
<dbReference type="Proteomes" id="UP000318571">
    <property type="component" value="Chromosome 5"/>
</dbReference>